<sequence length="48" mass="5694">MCGKFHFYIFPLLSLRDRLHHKYGPLYLQCYIQQKARSSSPCFLPSCV</sequence>
<evidence type="ECO:0000313" key="1">
    <source>
        <dbReference type="EMBL" id="DAF52935.1"/>
    </source>
</evidence>
<protein>
    <submittedName>
        <fullName evidence="1">Uncharacterized protein</fullName>
    </submittedName>
</protein>
<dbReference type="EMBL" id="BK032644">
    <property type="protein sequence ID" value="DAF52935.1"/>
    <property type="molecule type" value="Genomic_DNA"/>
</dbReference>
<proteinExistence type="predicted"/>
<accession>A0A8S5SQG4</accession>
<reference evidence="1" key="1">
    <citation type="journal article" date="2021" name="Proc. Natl. Acad. Sci. U.S.A.">
        <title>A Catalog of Tens of Thousands of Viruses from Human Metagenomes Reveals Hidden Associations with Chronic Diseases.</title>
        <authorList>
            <person name="Tisza M.J."/>
            <person name="Buck C.B."/>
        </authorList>
    </citation>
    <scope>NUCLEOTIDE SEQUENCE</scope>
    <source>
        <strain evidence="1">CtGAB12</strain>
    </source>
</reference>
<name>A0A8S5SQG4_9CAUD</name>
<organism evidence="1">
    <name type="scientific">Caudovirales sp. ctGAB12</name>
    <dbReference type="NCBI Taxonomy" id="2827632"/>
    <lineage>
        <taxon>Viruses</taxon>
        <taxon>Duplodnaviria</taxon>
        <taxon>Heunggongvirae</taxon>
        <taxon>Uroviricota</taxon>
        <taxon>Caudoviricetes</taxon>
    </lineage>
</organism>